<comment type="caution">
    <text evidence="1">The sequence shown here is derived from an EMBL/GenBank/DDBJ whole genome shotgun (WGS) entry which is preliminary data.</text>
</comment>
<dbReference type="Proteomes" id="UP000186806">
    <property type="component" value="Unassembled WGS sequence"/>
</dbReference>
<dbReference type="AlphaFoldDB" id="A0A1Q8TDM3"/>
<protein>
    <submittedName>
        <fullName evidence="1">Transcriptional regulator</fullName>
    </submittedName>
</protein>
<accession>A0A1Q8TDM3</accession>
<sequence length="107" mass="11463">MALTRDFKATIAARVERDPTFAKAMLDEAVTLFLNGEPDTARAMLRDLVNATVGFEALANEIGKPSKSLHRMLSPSGNPGMDNLSAIIGAIRKTLKVNLEVHTVSAA</sequence>
<evidence type="ECO:0000313" key="1">
    <source>
        <dbReference type="EMBL" id="OLO11780.1"/>
    </source>
</evidence>
<reference evidence="1 2" key="1">
    <citation type="submission" date="2016-12" db="EMBL/GenBank/DDBJ databases">
        <title>Draft genome sequences of strains Salinicola socius SMB35, Salinicola sp. MH3R3-1 and Chromohalobacter sp. SMB17 from the Verkhnekamsk potash mining region of Russia.</title>
        <authorList>
            <person name="Mavrodi D.V."/>
            <person name="Olsson B.E."/>
            <person name="Korsakova E.S."/>
            <person name="Pyankova A."/>
            <person name="Mavrodi O.V."/>
            <person name="Plotnikova E.G."/>
        </authorList>
    </citation>
    <scope>NUCLEOTIDE SEQUENCE [LARGE SCALE GENOMIC DNA]</scope>
    <source>
        <strain evidence="1 2">SMB17</strain>
    </source>
</reference>
<name>A0A1Q8TDM3_9GAMM</name>
<dbReference type="EMBL" id="MSDQ01000019">
    <property type="protein sequence ID" value="OLO11780.1"/>
    <property type="molecule type" value="Genomic_DNA"/>
</dbReference>
<keyword evidence="2" id="KW-1185">Reference proteome</keyword>
<proteinExistence type="predicted"/>
<gene>
    <name evidence="1" type="ORF">BTW10_08010</name>
</gene>
<dbReference type="RefSeq" id="WP_075368950.1">
    <property type="nucleotide sequence ID" value="NZ_MSDQ01000019.1"/>
</dbReference>
<organism evidence="1 2">
    <name type="scientific">Chromohalobacter japonicus</name>
    <dbReference type="NCBI Taxonomy" id="223900"/>
    <lineage>
        <taxon>Bacteria</taxon>
        <taxon>Pseudomonadati</taxon>
        <taxon>Pseudomonadota</taxon>
        <taxon>Gammaproteobacteria</taxon>
        <taxon>Oceanospirillales</taxon>
        <taxon>Halomonadaceae</taxon>
        <taxon>Chromohalobacter</taxon>
    </lineage>
</organism>
<evidence type="ECO:0000313" key="2">
    <source>
        <dbReference type="Proteomes" id="UP000186806"/>
    </source>
</evidence>